<name>A0ABM8I6X0_9FIRM</name>
<dbReference type="Pfam" id="PF07556">
    <property type="entry name" value="DUF1538"/>
    <property type="match status" value="2"/>
</dbReference>
<accession>A0ABM8I6X0</accession>
<proteinExistence type="predicted"/>
<dbReference type="Proteomes" id="UP001305815">
    <property type="component" value="Chromosome"/>
</dbReference>
<keyword evidence="1" id="KW-0812">Transmembrane</keyword>
<evidence type="ECO:0000313" key="2">
    <source>
        <dbReference type="EMBL" id="BDZ76907.1"/>
    </source>
</evidence>
<feature type="transmembrane region" description="Helical" evidence="1">
    <location>
        <begin position="391"/>
        <end position="414"/>
    </location>
</feature>
<feature type="transmembrane region" description="Helical" evidence="1">
    <location>
        <begin position="451"/>
        <end position="467"/>
    </location>
</feature>
<feature type="transmembrane region" description="Helical" evidence="1">
    <location>
        <begin position="97"/>
        <end position="113"/>
    </location>
</feature>
<feature type="transmembrane region" description="Helical" evidence="1">
    <location>
        <begin position="473"/>
        <end position="495"/>
    </location>
</feature>
<organism evidence="2 3">
    <name type="scientific">Claveliimonas bilis</name>
    <dbReference type="NCBI Taxonomy" id="3028070"/>
    <lineage>
        <taxon>Bacteria</taxon>
        <taxon>Bacillati</taxon>
        <taxon>Bacillota</taxon>
        <taxon>Clostridia</taxon>
        <taxon>Lachnospirales</taxon>
        <taxon>Lachnospiraceae</taxon>
        <taxon>Claveliimonas</taxon>
    </lineage>
</organism>
<feature type="transmembrane region" description="Helical" evidence="1">
    <location>
        <begin position="347"/>
        <end position="370"/>
    </location>
</feature>
<protein>
    <submittedName>
        <fullName evidence="2">Membrane protein</fullName>
    </submittedName>
</protein>
<feature type="transmembrane region" description="Helical" evidence="1">
    <location>
        <begin position="307"/>
        <end position="327"/>
    </location>
</feature>
<feature type="transmembrane region" description="Helical" evidence="1">
    <location>
        <begin position="274"/>
        <end position="295"/>
    </location>
</feature>
<keyword evidence="1" id="KW-1133">Transmembrane helix</keyword>
<dbReference type="EMBL" id="AP027742">
    <property type="protein sequence ID" value="BDZ76907.1"/>
    <property type="molecule type" value="Genomic_DNA"/>
</dbReference>
<feature type="transmembrane region" description="Helical" evidence="1">
    <location>
        <begin position="29"/>
        <end position="48"/>
    </location>
</feature>
<evidence type="ECO:0000313" key="3">
    <source>
        <dbReference type="Proteomes" id="UP001305815"/>
    </source>
</evidence>
<feature type="transmembrane region" description="Helical" evidence="1">
    <location>
        <begin position="133"/>
        <end position="154"/>
    </location>
</feature>
<feature type="transmembrane region" description="Helical" evidence="1">
    <location>
        <begin position="189"/>
        <end position="209"/>
    </location>
</feature>
<keyword evidence="3" id="KW-1185">Reference proteome</keyword>
<gene>
    <name evidence="2" type="ORF">Lac1_10900</name>
</gene>
<dbReference type="InterPro" id="IPR011435">
    <property type="entry name" value="UmpAB"/>
</dbReference>
<feature type="transmembrane region" description="Helical" evidence="1">
    <location>
        <begin position="221"/>
        <end position="242"/>
    </location>
</feature>
<keyword evidence="1" id="KW-0472">Membrane</keyword>
<feature type="transmembrane region" description="Helical" evidence="1">
    <location>
        <begin position="161"/>
        <end position="177"/>
    </location>
</feature>
<feature type="transmembrane region" description="Helical" evidence="1">
    <location>
        <begin position="420"/>
        <end position="439"/>
    </location>
</feature>
<feature type="transmembrane region" description="Helical" evidence="1">
    <location>
        <begin position="54"/>
        <end position="76"/>
    </location>
</feature>
<evidence type="ECO:0000256" key="1">
    <source>
        <dbReference type="SAM" id="Phobius"/>
    </source>
</evidence>
<sequence>MSKSNLSHTEAKFHRIELKQNLKEKCKEAVSAVVPIMVIVLLLCFSIAPMSPSIMLEYIIGAVMLVIGMMFFTLGAEMAMTPMGERVGSSMTRSKKLWIMVVLGFVLGFIITISEPDLQVLAEQVPSVPNMVIVIAVAVGVGIFLVVALLRILFSVPLPPLLVVFYAVVFGLALFTPKEFLAVAFDSGGVTTGPMTVPFIMALGIGISSIRSDKHAADDSFGLVALCSIGPILAVLLLGMIYQSDGGYYTASRITEVGDSVKLGQLFLHALPEYFQEIAVSLLPIVVFFGLFQIFSLRLKKRSLIKILVGLFYTYIGLVLFLTGVNVGFMPAGNYLGQLIAQLPYRWIIIPIGMLIGYFIVIAEPAVYVLTKQVEELTDGAISGNAMKTGLSISVAVSVGLAMLRVLTGISIFYLLVPGYAAAILLSFFVPKIFTAIAFDSGGVASGPMTATFLLPFAIGACTSVGGDVVTDAFGVVAMVAMTPLITIQVMGLIYKLQGKSTEGLSEMEPALGLDALPDDAIIEL</sequence>
<reference evidence="3" key="1">
    <citation type="journal article" date="2023" name="Int. J. Syst. Evol. Microbiol.">
        <title>Claveliimonas bilis gen. nov., sp. nov., deoxycholic acid-producing bacteria isolated from human faeces, and reclassification of Sellimonas monacensis Zenner et al. 2021 as Claveliimonas monacensis comb. nov.</title>
        <authorList>
            <person name="Hisatomi A."/>
            <person name="Kastawa N.W.E.P.G."/>
            <person name="Song I."/>
            <person name="Ohkuma M."/>
            <person name="Fukiya S."/>
            <person name="Sakamoto M."/>
        </authorList>
    </citation>
    <scope>NUCLEOTIDE SEQUENCE [LARGE SCALE GENOMIC DNA]</scope>
    <source>
        <strain evidence="3">12BBH14</strain>
    </source>
</reference>